<evidence type="ECO:0000256" key="9">
    <source>
        <dbReference type="ARBA" id="ARBA00049558"/>
    </source>
</evidence>
<evidence type="ECO:0000256" key="7">
    <source>
        <dbReference type="ARBA" id="ARBA00022833"/>
    </source>
</evidence>
<dbReference type="AlphaFoldDB" id="A0A1B6KJT2"/>
<keyword evidence="6 13" id="KW-0378">Hydrolase</keyword>
<evidence type="ECO:0000256" key="10">
    <source>
        <dbReference type="PIRSR" id="PIRSR606262-1"/>
    </source>
</evidence>
<comment type="catalytic activity">
    <reaction evidence="13">
        <text>2'-deoxycytidine + H2O + H(+) = 2'-deoxyuridine + NH4(+)</text>
        <dbReference type="Rhea" id="RHEA:13433"/>
        <dbReference type="ChEBI" id="CHEBI:15377"/>
        <dbReference type="ChEBI" id="CHEBI:15378"/>
        <dbReference type="ChEBI" id="CHEBI:15698"/>
        <dbReference type="ChEBI" id="CHEBI:16450"/>
        <dbReference type="ChEBI" id="CHEBI:28938"/>
        <dbReference type="EC" id="3.5.4.5"/>
    </reaction>
</comment>
<feature type="binding site" evidence="12">
    <location>
        <position position="90"/>
    </location>
    <ligand>
        <name>Zn(2+)</name>
        <dbReference type="ChEBI" id="CHEBI:29105"/>
        <note>catalytic</note>
    </ligand>
</feature>
<dbReference type="InterPro" id="IPR002125">
    <property type="entry name" value="CMP_dCMP_dom"/>
</dbReference>
<dbReference type="SUPFAM" id="SSF53927">
    <property type="entry name" value="Cytidine deaminase-like"/>
    <property type="match status" value="1"/>
</dbReference>
<dbReference type="GO" id="GO:0042802">
    <property type="term" value="F:identical protein binding"/>
    <property type="evidence" value="ECO:0007669"/>
    <property type="project" value="UniProtKB-ARBA"/>
</dbReference>
<dbReference type="GO" id="GO:0055086">
    <property type="term" value="P:nucleobase-containing small molecule metabolic process"/>
    <property type="evidence" value="ECO:0007669"/>
    <property type="project" value="UniProtKB-ARBA"/>
</dbReference>
<accession>A0A1B6KJT2</accession>
<dbReference type="PROSITE" id="PS00903">
    <property type="entry name" value="CYT_DCMP_DEAMINASES_1"/>
    <property type="match status" value="1"/>
</dbReference>
<dbReference type="InterPro" id="IPR016192">
    <property type="entry name" value="APOBEC/CMP_deaminase_Zn-bd"/>
</dbReference>
<dbReference type="CDD" id="cd01283">
    <property type="entry name" value="cytidine_deaminase"/>
    <property type="match status" value="1"/>
</dbReference>
<dbReference type="NCBIfam" id="TIGR01354">
    <property type="entry name" value="cyt_deam_tetra"/>
    <property type="match status" value="1"/>
</dbReference>
<evidence type="ECO:0000256" key="12">
    <source>
        <dbReference type="PIRSR" id="PIRSR606262-3"/>
    </source>
</evidence>
<dbReference type="PANTHER" id="PTHR11644">
    <property type="entry name" value="CYTIDINE DEAMINASE"/>
    <property type="match status" value="1"/>
</dbReference>
<sequence>LDHHFVSNQNKNKIKTSTTMGEEIVIGERIEELSALGHEEQELVRASLKARELAYCPYSKFSVGAAVRMSSGSIFTGCNIENSAYPVGICAERTAISKAVSEGNTNISAVAVTAILEPNKIFVFPCGSCRQFMTEFAKDKDVPIYLAKPDLKNVLVTSLKTILPHGFHF</sequence>
<dbReference type="GO" id="GO:0008270">
    <property type="term" value="F:zinc ion binding"/>
    <property type="evidence" value="ECO:0007669"/>
    <property type="project" value="UniProtKB-UniRule"/>
</dbReference>
<dbReference type="NCBIfam" id="NF004064">
    <property type="entry name" value="PRK05578.1"/>
    <property type="match status" value="1"/>
</dbReference>
<evidence type="ECO:0000313" key="15">
    <source>
        <dbReference type="EMBL" id="JAT11701.1"/>
    </source>
</evidence>
<proteinExistence type="inferred from homology"/>
<evidence type="ECO:0000256" key="13">
    <source>
        <dbReference type="RuleBase" id="RU364006"/>
    </source>
</evidence>
<reference evidence="15" key="1">
    <citation type="submission" date="2015-11" db="EMBL/GenBank/DDBJ databases">
        <title>De novo transcriptome assembly of four potential Pierce s Disease insect vectors from Arizona vineyards.</title>
        <authorList>
            <person name="Tassone E.E."/>
        </authorList>
    </citation>
    <scope>NUCLEOTIDE SEQUENCE</scope>
</reference>
<dbReference type="PANTHER" id="PTHR11644:SF2">
    <property type="entry name" value="CYTIDINE DEAMINASE"/>
    <property type="match status" value="1"/>
</dbReference>
<dbReference type="FunFam" id="3.40.140.10:FF:000008">
    <property type="entry name" value="Cytidine deaminase"/>
    <property type="match status" value="1"/>
</dbReference>
<evidence type="ECO:0000256" key="2">
    <source>
        <dbReference type="ARBA" id="ARBA00003949"/>
    </source>
</evidence>
<feature type="active site" description="Proton donor" evidence="10">
    <location>
        <position position="92"/>
    </location>
</feature>
<evidence type="ECO:0000256" key="11">
    <source>
        <dbReference type="PIRSR" id="PIRSR606262-2"/>
    </source>
</evidence>
<protein>
    <recommendedName>
        <fullName evidence="4 13">Cytidine deaminase</fullName>
        <ecNumber evidence="4 13">3.5.4.5</ecNumber>
    </recommendedName>
    <alternativeName>
        <fullName evidence="8 13">Cytidine aminohydrolase</fullName>
    </alternativeName>
</protein>
<comment type="function">
    <text evidence="2 13">This enzyme scavenges exogenous and endogenous cytidine and 2'-deoxycytidine for UMP synthesis.</text>
</comment>
<gene>
    <name evidence="15" type="ORF">g.40888</name>
</gene>
<dbReference type="GO" id="GO:0004126">
    <property type="term" value="F:cytidine deaminase activity"/>
    <property type="evidence" value="ECO:0007669"/>
    <property type="project" value="UniProtKB-UniRule"/>
</dbReference>
<dbReference type="GO" id="GO:0072527">
    <property type="term" value="P:pyrimidine-containing compound metabolic process"/>
    <property type="evidence" value="ECO:0007669"/>
    <property type="project" value="UniProtKB-ARBA"/>
</dbReference>
<evidence type="ECO:0000256" key="5">
    <source>
        <dbReference type="ARBA" id="ARBA00022723"/>
    </source>
</evidence>
<evidence type="ECO:0000256" key="1">
    <source>
        <dbReference type="ARBA" id="ARBA00001947"/>
    </source>
</evidence>
<feature type="domain" description="CMP/dCMP-type deaminase" evidence="14">
    <location>
        <begin position="38"/>
        <end position="169"/>
    </location>
</feature>
<feature type="non-terminal residue" evidence="15">
    <location>
        <position position="1"/>
    </location>
</feature>
<comment type="similarity">
    <text evidence="3 13">Belongs to the cytidine and deoxycytidylate deaminase family.</text>
</comment>
<evidence type="ECO:0000256" key="6">
    <source>
        <dbReference type="ARBA" id="ARBA00022801"/>
    </source>
</evidence>
<dbReference type="EMBL" id="GEBQ01028276">
    <property type="protein sequence ID" value="JAT11701.1"/>
    <property type="molecule type" value="Transcribed_RNA"/>
</dbReference>
<dbReference type="Pfam" id="PF00383">
    <property type="entry name" value="dCMP_cyt_deam_1"/>
    <property type="match status" value="1"/>
</dbReference>
<organism evidence="15">
    <name type="scientific">Graphocephala atropunctata</name>
    <dbReference type="NCBI Taxonomy" id="36148"/>
    <lineage>
        <taxon>Eukaryota</taxon>
        <taxon>Metazoa</taxon>
        <taxon>Ecdysozoa</taxon>
        <taxon>Arthropoda</taxon>
        <taxon>Hexapoda</taxon>
        <taxon>Insecta</taxon>
        <taxon>Pterygota</taxon>
        <taxon>Neoptera</taxon>
        <taxon>Paraneoptera</taxon>
        <taxon>Hemiptera</taxon>
        <taxon>Auchenorrhyncha</taxon>
        <taxon>Membracoidea</taxon>
        <taxon>Cicadellidae</taxon>
        <taxon>Cicadellinae</taxon>
        <taxon>Cicadellini</taxon>
        <taxon>Graphocephala</taxon>
    </lineage>
</organism>
<comment type="catalytic activity">
    <reaction evidence="9 13">
        <text>cytidine + H2O + H(+) = uridine + NH4(+)</text>
        <dbReference type="Rhea" id="RHEA:16069"/>
        <dbReference type="ChEBI" id="CHEBI:15377"/>
        <dbReference type="ChEBI" id="CHEBI:15378"/>
        <dbReference type="ChEBI" id="CHEBI:16704"/>
        <dbReference type="ChEBI" id="CHEBI:17562"/>
        <dbReference type="ChEBI" id="CHEBI:28938"/>
        <dbReference type="EC" id="3.5.4.5"/>
    </reaction>
</comment>
<name>A0A1B6KJT2_9HEMI</name>
<dbReference type="PROSITE" id="PS51747">
    <property type="entry name" value="CYT_DCMP_DEAMINASES_2"/>
    <property type="match status" value="1"/>
</dbReference>
<keyword evidence="5 12" id="KW-0479">Metal-binding</keyword>
<dbReference type="InterPro" id="IPR016193">
    <property type="entry name" value="Cytidine_deaminase-like"/>
</dbReference>
<evidence type="ECO:0000256" key="8">
    <source>
        <dbReference type="ARBA" id="ARBA00032005"/>
    </source>
</evidence>
<evidence type="ECO:0000256" key="3">
    <source>
        <dbReference type="ARBA" id="ARBA00006576"/>
    </source>
</evidence>
<evidence type="ECO:0000259" key="14">
    <source>
        <dbReference type="PROSITE" id="PS51747"/>
    </source>
</evidence>
<feature type="binding site" evidence="12">
    <location>
        <position position="126"/>
    </location>
    <ligand>
        <name>Zn(2+)</name>
        <dbReference type="ChEBI" id="CHEBI:29105"/>
        <note>catalytic</note>
    </ligand>
</feature>
<dbReference type="EC" id="3.5.4.5" evidence="4 13"/>
<feature type="binding site" evidence="11">
    <location>
        <begin position="79"/>
        <end position="85"/>
    </location>
    <ligand>
        <name>substrate</name>
    </ligand>
</feature>
<dbReference type="GO" id="GO:0005829">
    <property type="term" value="C:cytosol"/>
    <property type="evidence" value="ECO:0007669"/>
    <property type="project" value="TreeGrafter"/>
</dbReference>
<feature type="binding site" evidence="12">
    <location>
        <position position="129"/>
    </location>
    <ligand>
        <name>Zn(2+)</name>
        <dbReference type="ChEBI" id="CHEBI:29105"/>
        <note>catalytic</note>
    </ligand>
</feature>
<keyword evidence="7 12" id="KW-0862">Zinc</keyword>
<dbReference type="InterPro" id="IPR050202">
    <property type="entry name" value="Cyt/Deoxycyt_deaminase"/>
</dbReference>
<dbReference type="Gene3D" id="3.40.140.10">
    <property type="entry name" value="Cytidine Deaminase, domain 2"/>
    <property type="match status" value="1"/>
</dbReference>
<evidence type="ECO:0000256" key="4">
    <source>
        <dbReference type="ARBA" id="ARBA00012783"/>
    </source>
</evidence>
<dbReference type="InterPro" id="IPR006262">
    <property type="entry name" value="Cyt_deam_tetra"/>
</dbReference>
<comment type="cofactor">
    <cofactor evidence="1 12 13">
        <name>Zn(2+)</name>
        <dbReference type="ChEBI" id="CHEBI:29105"/>
    </cofactor>
</comment>